<evidence type="ECO:0000256" key="11">
    <source>
        <dbReference type="PROSITE-ProRule" id="PRU01122"/>
    </source>
</evidence>
<keyword evidence="7 9" id="KW-0067">ATP-binding</keyword>
<dbReference type="SMART" id="SM00464">
    <property type="entry name" value="LON"/>
    <property type="match status" value="1"/>
</dbReference>
<feature type="binding site" evidence="9">
    <location>
        <begin position="390"/>
        <end position="397"/>
    </location>
    <ligand>
        <name>ATP</name>
        <dbReference type="ChEBI" id="CHEBI:30616"/>
    </ligand>
</feature>
<dbReference type="Proteomes" id="UP001143543">
    <property type="component" value="Unassembled WGS sequence"/>
</dbReference>
<evidence type="ECO:0000256" key="9">
    <source>
        <dbReference type="HAMAP-Rule" id="MF_01973"/>
    </source>
</evidence>
<feature type="active site" evidence="9 11">
    <location>
        <position position="713"/>
    </location>
</feature>
<dbReference type="SMART" id="SM00382">
    <property type="entry name" value="AAA"/>
    <property type="match status" value="1"/>
</dbReference>
<dbReference type="PROSITE" id="PS01046">
    <property type="entry name" value="LON_SER"/>
    <property type="match status" value="1"/>
</dbReference>
<reference evidence="15" key="1">
    <citation type="submission" date="2022-07" db="EMBL/GenBank/DDBJ databases">
        <title>Taxonomy of Novel Oxalotrophic and Methylotrophic Bacteria.</title>
        <authorList>
            <person name="Sahin N."/>
            <person name="Tani A."/>
        </authorList>
    </citation>
    <scope>NUCLEOTIDE SEQUENCE</scope>
    <source>
        <strain evidence="15">Y10</strain>
    </source>
</reference>
<dbReference type="InterPro" id="IPR014721">
    <property type="entry name" value="Ribsml_uS5_D2-typ_fold_subgr"/>
</dbReference>
<proteinExistence type="evidence at transcript level"/>
<evidence type="ECO:0000256" key="4">
    <source>
        <dbReference type="ARBA" id="ARBA00022741"/>
    </source>
</evidence>
<dbReference type="Gene3D" id="1.20.58.1480">
    <property type="match status" value="1"/>
</dbReference>
<dbReference type="InterPro" id="IPR003593">
    <property type="entry name" value="AAA+_ATPase"/>
</dbReference>
<dbReference type="InterPro" id="IPR015947">
    <property type="entry name" value="PUA-like_sf"/>
</dbReference>
<comment type="subunit">
    <text evidence="9 10">Homohexamer. Organized in a ring with a central cavity.</text>
</comment>
<comment type="catalytic activity">
    <reaction evidence="9 10 11">
        <text>Hydrolysis of proteins in presence of ATP.</text>
        <dbReference type="EC" id="3.4.21.53"/>
    </reaction>
</comment>
<feature type="domain" description="Lon proteolytic" evidence="13">
    <location>
        <begin position="626"/>
        <end position="807"/>
    </location>
</feature>
<dbReference type="InterPro" id="IPR054594">
    <property type="entry name" value="Lon_lid"/>
</dbReference>
<dbReference type="CDD" id="cd19500">
    <property type="entry name" value="RecA-like_Lon"/>
    <property type="match status" value="1"/>
</dbReference>
<dbReference type="PROSITE" id="PS51787">
    <property type="entry name" value="LON_N"/>
    <property type="match status" value="1"/>
</dbReference>
<dbReference type="Gene3D" id="3.30.230.10">
    <property type="match status" value="1"/>
</dbReference>
<dbReference type="InterPro" id="IPR008269">
    <property type="entry name" value="Lon_proteolytic"/>
</dbReference>
<organism evidence="15 16">
    <name type="scientific">Neptunitalea lumnitzerae</name>
    <dbReference type="NCBI Taxonomy" id="2965509"/>
    <lineage>
        <taxon>Bacteria</taxon>
        <taxon>Pseudomonadati</taxon>
        <taxon>Bacteroidota</taxon>
        <taxon>Flavobacteriia</taxon>
        <taxon>Flavobacteriales</taxon>
        <taxon>Flavobacteriaceae</taxon>
        <taxon>Neptunitalea</taxon>
    </lineage>
</organism>
<dbReference type="HAMAP" id="MF_01973">
    <property type="entry name" value="lon_bact"/>
    <property type="match status" value="1"/>
</dbReference>
<dbReference type="InterPro" id="IPR027543">
    <property type="entry name" value="Lon_bac"/>
</dbReference>
<dbReference type="RefSeq" id="WP_281765674.1">
    <property type="nucleotide sequence ID" value="NZ_BRVO01000002.1"/>
</dbReference>
<protein>
    <recommendedName>
        <fullName evidence="9 10">Lon protease</fullName>
        <ecNumber evidence="9 10">3.4.21.53</ecNumber>
    </recommendedName>
    <alternativeName>
        <fullName evidence="9">ATP-dependent protease La</fullName>
    </alternativeName>
</protein>
<keyword evidence="8 9" id="KW-0346">Stress response</keyword>
<dbReference type="Pfam" id="PF05362">
    <property type="entry name" value="Lon_C"/>
    <property type="match status" value="1"/>
</dbReference>
<evidence type="ECO:0000256" key="3">
    <source>
        <dbReference type="ARBA" id="ARBA00022670"/>
    </source>
</evidence>
<evidence type="ECO:0000256" key="10">
    <source>
        <dbReference type="PIRNR" id="PIRNR001174"/>
    </source>
</evidence>
<dbReference type="InterPro" id="IPR027065">
    <property type="entry name" value="Lon_Prtase"/>
</dbReference>
<gene>
    <name evidence="9 15" type="primary">lon</name>
    <name evidence="15" type="ORF">Y10_24270</name>
</gene>
<dbReference type="NCBIfam" id="TIGR00763">
    <property type="entry name" value="lon"/>
    <property type="match status" value="1"/>
</dbReference>
<dbReference type="InterPro" id="IPR027417">
    <property type="entry name" value="P-loop_NTPase"/>
</dbReference>
<feature type="domain" description="Lon N-terminal" evidence="14">
    <location>
        <begin position="44"/>
        <end position="239"/>
    </location>
</feature>
<evidence type="ECO:0000313" key="16">
    <source>
        <dbReference type="Proteomes" id="UP001143543"/>
    </source>
</evidence>
<dbReference type="Pfam" id="PF00004">
    <property type="entry name" value="AAA"/>
    <property type="match status" value="1"/>
</dbReference>
<keyword evidence="6 9" id="KW-0720">Serine protease</keyword>
<evidence type="ECO:0000256" key="7">
    <source>
        <dbReference type="ARBA" id="ARBA00022840"/>
    </source>
</evidence>
<dbReference type="SUPFAM" id="SSF88697">
    <property type="entry name" value="PUA domain-like"/>
    <property type="match status" value="1"/>
</dbReference>
<evidence type="ECO:0000256" key="1">
    <source>
        <dbReference type="ARBA" id="ARBA00004496"/>
    </source>
</evidence>
<comment type="similarity">
    <text evidence="9 10 11 12">Belongs to the peptidase S16 family.</text>
</comment>
<sequence length="816" mass="91828">MKKLKFSNIDSMSLHGIDEDSELIPLMTPEDEEEIQKEELPESLPILPLRNTVLFPGVVIPISAGRDASIKLINDANNGSKVIGVVSQKDESVETPALEDINTIGTVARILRVLKMPDGNVTVIIQGKKRFKIDSIVDNDPYLKANISEVPEIKPEAEDKEFSAIIESVKDLSLQIIKDSPNIPTEASFAIRNIESNSFLVNFVSSNMNLNVGEKQELLEINDLKERALATLKFMNVEFQKLALRNDIQSKVRHDLDQQQREYFLHQQMKTIQEELGGVSYEAEVEEMRERAKTKKWDDKIKEHFEKELAKMQRMNPQVAEYSIQRNYLDLFLDLPWDEFSKDNFDLKRAQKVLDKDHYGLEDVKRRIIEYLAVLKLRNDMKSPILCLYGPPGVGKTSLGKSIASALGREYVRISLGGLRDEAEIRGHRKTYIGAMPGRIIQSLKKAGTSNPVFVLDEIDKLSMGHNGDPSSAMLEVLDPEQNTEFYDNFLEMGYDLSKVMFIATANSLNTIQPALRDRMEIINVTGYTIEEKVEIAKRHLLPKQLKEHGLTKDHLVLGKRELEKIVEGYTRESGVRGLEKQIAKMVRYAAKSVAMEEEYNVKATTEDVEKVLGPARLERDKYENNDVAGVVTGLAWTSVGGDILFIESILSKGKGSMSITGNLGNVMKESATIALQYIKSNAEDLNINPEIFDKYNVHIHVPEGATPKDGPSAGVTMLTSLVSLFTQRKVKKSLAMTGEITLRGKVLPVGGIKEKILAAKRARIKEIILCEDNRKDIEEIKESYVKGLTFHFVKEMSEVIDIAITDQKVKKAKDL</sequence>
<dbReference type="InterPro" id="IPR004815">
    <property type="entry name" value="Lon_bac/euk-typ"/>
</dbReference>
<evidence type="ECO:0000259" key="14">
    <source>
        <dbReference type="PROSITE" id="PS51787"/>
    </source>
</evidence>
<dbReference type="InterPro" id="IPR003111">
    <property type="entry name" value="Lon_prtase_N"/>
</dbReference>
<keyword evidence="4 9" id="KW-0547">Nucleotide-binding</keyword>
<dbReference type="PROSITE" id="PS51786">
    <property type="entry name" value="LON_PROTEOLYTIC"/>
    <property type="match status" value="1"/>
</dbReference>
<comment type="function">
    <text evidence="9">ATP-dependent serine protease that mediates the selective degradation of mutant and abnormal proteins as well as certain short-lived regulatory proteins. Required for cellular homeostasis and for survival from DNA damage and developmental changes induced by stress. Degrades polypeptides processively to yield small peptide fragments that are 5 to 10 amino acids long. Binds to DNA in a double-stranded, site-specific manner.</text>
</comment>
<dbReference type="PANTHER" id="PTHR10046">
    <property type="entry name" value="ATP DEPENDENT LON PROTEASE FAMILY MEMBER"/>
    <property type="match status" value="1"/>
</dbReference>
<comment type="caution">
    <text evidence="15">The sequence shown here is derived from an EMBL/GenBank/DDBJ whole genome shotgun (WGS) entry which is preliminary data.</text>
</comment>
<dbReference type="InterPro" id="IPR020568">
    <property type="entry name" value="Ribosomal_Su5_D2-typ_SF"/>
</dbReference>
<dbReference type="Gene3D" id="1.20.5.5270">
    <property type="match status" value="1"/>
</dbReference>
<keyword evidence="5 9" id="KW-0378">Hydrolase</keyword>
<dbReference type="Gene3D" id="2.30.130.40">
    <property type="entry name" value="LON domain-like"/>
    <property type="match status" value="1"/>
</dbReference>
<dbReference type="SUPFAM" id="SSF54211">
    <property type="entry name" value="Ribosomal protein S5 domain 2-like"/>
    <property type="match status" value="1"/>
</dbReference>
<evidence type="ECO:0000256" key="8">
    <source>
        <dbReference type="ARBA" id="ARBA00023016"/>
    </source>
</evidence>
<accession>A0ABQ5MKZ7</accession>
<evidence type="ECO:0000256" key="6">
    <source>
        <dbReference type="ARBA" id="ARBA00022825"/>
    </source>
</evidence>
<dbReference type="PRINTS" id="PR00830">
    <property type="entry name" value="ENDOLAPTASE"/>
</dbReference>
<dbReference type="InterPro" id="IPR003959">
    <property type="entry name" value="ATPase_AAA_core"/>
</dbReference>
<dbReference type="SUPFAM" id="SSF52540">
    <property type="entry name" value="P-loop containing nucleoside triphosphate hydrolases"/>
    <property type="match status" value="1"/>
</dbReference>
<dbReference type="InterPro" id="IPR046336">
    <property type="entry name" value="Lon_prtase_N_sf"/>
</dbReference>
<dbReference type="Gene3D" id="3.40.50.300">
    <property type="entry name" value="P-loop containing nucleotide triphosphate hydrolases"/>
    <property type="match status" value="1"/>
</dbReference>
<evidence type="ECO:0000256" key="5">
    <source>
        <dbReference type="ARBA" id="ARBA00022801"/>
    </source>
</evidence>
<dbReference type="Pfam" id="PF02190">
    <property type="entry name" value="LON_substr_bdg"/>
    <property type="match status" value="1"/>
</dbReference>
<keyword evidence="16" id="KW-1185">Reference proteome</keyword>
<dbReference type="GO" id="GO:0006508">
    <property type="term" value="P:proteolysis"/>
    <property type="evidence" value="ECO:0007669"/>
    <property type="project" value="UniProtKB-KW"/>
</dbReference>
<dbReference type="Pfam" id="PF22667">
    <property type="entry name" value="Lon_lid"/>
    <property type="match status" value="1"/>
</dbReference>
<dbReference type="InterPro" id="IPR008268">
    <property type="entry name" value="Peptidase_S16_AS"/>
</dbReference>
<dbReference type="EMBL" id="BRVO01000002">
    <property type="protein sequence ID" value="GLB50059.1"/>
    <property type="molecule type" value="Genomic_DNA"/>
</dbReference>
<dbReference type="EC" id="3.4.21.53" evidence="9 10"/>
<name>A0ABQ5MKZ7_9FLAO</name>
<dbReference type="GO" id="GO:0008233">
    <property type="term" value="F:peptidase activity"/>
    <property type="evidence" value="ECO:0007669"/>
    <property type="project" value="UniProtKB-KW"/>
</dbReference>
<keyword evidence="3 9" id="KW-0645">Protease</keyword>
<dbReference type="PIRSF" id="PIRSF001174">
    <property type="entry name" value="Lon_proteas"/>
    <property type="match status" value="1"/>
</dbReference>
<feature type="active site" evidence="9 11">
    <location>
        <position position="756"/>
    </location>
</feature>
<dbReference type="Gene3D" id="1.10.8.60">
    <property type="match status" value="1"/>
</dbReference>
<evidence type="ECO:0000259" key="13">
    <source>
        <dbReference type="PROSITE" id="PS51786"/>
    </source>
</evidence>
<comment type="induction">
    <text evidence="9">By heat shock.</text>
</comment>
<evidence type="ECO:0000256" key="2">
    <source>
        <dbReference type="ARBA" id="ARBA00022490"/>
    </source>
</evidence>
<evidence type="ECO:0000313" key="15">
    <source>
        <dbReference type="EMBL" id="GLB50059.1"/>
    </source>
</evidence>
<evidence type="ECO:0000256" key="12">
    <source>
        <dbReference type="RuleBase" id="RU000591"/>
    </source>
</evidence>
<comment type="subcellular location">
    <subcellularLocation>
        <location evidence="1 9 10">Cytoplasm</location>
    </subcellularLocation>
</comment>
<keyword evidence="2 9" id="KW-0963">Cytoplasm</keyword>